<protein>
    <submittedName>
        <fullName evidence="2">DNA circularization N-terminal domain-containing protein</fullName>
    </submittedName>
</protein>
<dbReference type="Gene3D" id="3.10.350.10">
    <property type="entry name" value="LysM domain"/>
    <property type="match status" value="1"/>
</dbReference>
<dbReference type="PROSITE" id="PS51782">
    <property type="entry name" value="LYSM"/>
    <property type="match status" value="1"/>
</dbReference>
<name>A0ABY8EHQ6_9FIRM</name>
<feature type="domain" description="LysM" evidence="1">
    <location>
        <begin position="156"/>
        <end position="200"/>
    </location>
</feature>
<dbReference type="Pfam" id="PF07157">
    <property type="entry name" value="DNA_circ_N"/>
    <property type="match status" value="1"/>
</dbReference>
<dbReference type="CDD" id="cd00118">
    <property type="entry name" value="LysM"/>
    <property type="match status" value="1"/>
</dbReference>
<proteinExistence type="predicted"/>
<dbReference type="InterPro" id="IPR036779">
    <property type="entry name" value="LysM_dom_sf"/>
</dbReference>
<keyword evidence="3" id="KW-1185">Reference proteome</keyword>
<dbReference type="SMART" id="SM00257">
    <property type="entry name" value="LysM"/>
    <property type="match status" value="1"/>
</dbReference>
<evidence type="ECO:0000313" key="2">
    <source>
        <dbReference type="EMBL" id="WFD12453.1"/>
    </source>
</evidence>
<dbReference type="InterPro" id="IPR018392">
    <property type="entry name" value="LysM"/>
</dbReference>
<dbReference type="Proteomes" id="UP001222800">
    <property type="component" value="Plasmid unnamed1"/>
</dbReference>
<dbReference type="EMBL" id="CP120734">
    <property type="protein sequence ID" value="WFD12453.1"/>
    <property type="molecule type" value="Genomic_DNA"/>
</dbReference>
<dbReference type="Pfam" id="PF01476">
    <property type="entry name" value="LysM"/>
    <property type="match status" value="1"/>
</dbReference>
<reference evidence="2 3" key="1">
    <citation type="submission" date="2023-03" db="EMBL/GenBank/DDBJ databases">
        <title>Complete genome sequence of Tepidibacter sp. SWIR-1, isolated from a deep-sea hydrothermal vent.</title>
        <authorList>
            <person name="Li X."/>
        </authorList>
    </citation>
    <scope>NUCLEOTIDE SEQUENCE [LARGE SCALE GENOMIC DNA]</scope>
    <source>
        <strain evidence="2 3">SWIR-1</strain>
        <plasmid evidence="2 3">unnamed1</plasmid>
    </source>
</reference>
<evidence type="ECO:0000259" key="1">
    <source>
        <dbReference type="PROSITE" id="PS51782"/>
    </source>
</evidence>
<evidence type="ECO:0000313" key="3">
    <source>
        <dbReference type="Proteomes" id="UP001222800"/>
    </source>
</evidence>
<dbReference type="RefSeq" id="WP_277734857.1">
    <property type="nucleotide sequence ID" value="NZ_CP120734.1"/>
</dbReference>
<sequence>MDKLSPLKYKNYIWQVNPATYKINFEKNTAVHHYPYTNINEVDDMGMKPREVSGTGEFIGKGAYDEFKKLATAFYNTGPGTLIHPIWQIQQAIFNKLEVEQEPTPNYVKYSFSFIEHIPDNVVEEFDKGMFILNDTNTEGEPIDKYAKKESKVETKTHTVKKGECLSLIAKKYNKPWRDIADKNSLKNPNLIQAGQKLII</sequence>
<dbReference type="SUPFAM" id="SSF54106">
    <property type="entry name" value="LysM domain"/>
    <property type="match status" value="1"/>
</dbReference>
<dbReference type="InterPro" id="IPR009826">
    <property type="entry name" value="DNA_circ_N"/>
</dbReference>
<accession>A0ABY8EHQ6</accession>
<organism evidence="2 3">
    <name type="scientific">Tepidibacter hydrothermalis</name>
    <dbReference type="NCBI Taxonomy" id="3036126"/>
    <lineage>
        <taxon>Bacteria</taxon>
        <taxon>Bacillati</taxon>
        <taxon>Bacillota</taxon>
        <taxon>Clostridia</taxon>
        <taxon>Peptostreptococcales</taxon>
        <taxon>Peptostreptococcaceae</taxon>
        <taxon>Tepidibacter</taxon>
    </lineage>
</organism>
<keyword evidence="2" id="KW-0614">Plasmid</keyword>
<gene>
    <name evidence="2" type="ORF">P4S50_19940</name>
</gene>
<geneLocation type="plasmid" evidence="2 3">
    <name>unnamed1</name>
</geneLocation>